<dbReference type="Pfam" id="PF07751">
    <property type="entry name" value="Abi_2"/>
    <property type="match status" value="1"/>
</dbReference>
<evidence type="ECO:0000313" key="2">
    <source>
        <dbReference type="Proteomes" id="UP000254794"/>
    </source>
</evidence>
<gene>
    <name evidence="1" type="ORF">NCTC13316_01058</name>
</gene>
<dbReference type="AlphaFoldDB" id="A0A378JL76"/>
<sequence>MNKYEDFPNLPVWMATEVTSFGSISFLYKGLKNEDKRIIAKNHYNLHPKTLANFLHFLTYVRNICAHHSRLWNKELAIRPTLEGLNELWRPPITPRNDRSFFILITLKYLLNESDTTRVWINTYNNLILPILKKYQWSANSMGLPENWQTHPIWVEKNN</sequence>
<protein>
    <submittedName>
        <fullName evidence="1">AbiD phage protein-like</fullName>
    </submittedName>
</protein>
<evidence type="ECO:0000313" key="1">
    <source>
        <dbReference type="EMBL" id="STX50969.1"/>
    </source>
</evidence>
<dbReference type="InterPro" id="IPR011664">
    <property type="entry name" value="Abi_system_AbiD/AbiF-like"/>
</dbReference>
<reference evidence="1 2" key="1">
    <citation type="submission" date="2018-06" db="EMBL/GenBank/DDBJ databases">
        <authorList>
            <consortium name="Pathogen Informatics"/>
            <person name="Doyle S."/>
        </authorList>
    </citation>
    <scope>NUCLEOTIDE SEQUENCE [LARGE SCALE GENOMIC DNA]</scope>
    <source>
        <strain evidence="1 2">NCTC13316</strain>
    </source>
</reference>
<dbReference type="EMBL" id="UGOD01000001">
    <property type="protein sequence ID" value="STX50969.1"/>
    <property type="molecule type" value="Genomic_DNA"/>
</dbReference>
<name>A0A378JL76_9GAMM</name>
<organism evidence="1 2">
    <name type="scientific">Legionella busanensis</name>
    <dbReference type="NCBI Taxonomy" id="190655"/>
    <lineage>
        <taxon>Bacteria</taxon>
        <taxon>Pseudomonadati</taxon>
        <taxon>Pseudomonadota</taxon>
        <taxon>Gammaproteobacteria</taxon>
        <taxon>Legionellales</taxon>
        <taxon>Legionellaceae</taxon>
        <taxon>Legionella</taxon>
    </lineage>
</organism>
<proteinExistence type="predicted"/>
<keyword evidence="2" id="KW-1185">Reference proteome</keyword>
<dbReference type="Proteomes" id="UP000254794">
    <property type="component" value="Unassembled WGS sequence"/>
</dbReference>
<accession>A0A378JL76</accession>